<evidence type="ECO:0000313" key="3">
    <source>
        <dbReference type="Proteomes" id="UP000008948"/>
    </source>
</evidence>
<protein>
    <submittedName>
        <fullName evidence="2">Uncharacterized protein</fullName>
    </submittedName>
</protein>
<dbReference type="EMBL" id="AIMH01000002">
    <property type="protein sequence ID" value="EJF98687.1"/>
    <property type="molecule type" value="Genomic_DNA"/>
</dbReference>
<accession>A0ABN0GSR2</accession>
<reference evidence="2 3" key="1">
    <citation type="submission" date="2012-03" db="EMBL/GenBank/DDBJ databases">
        <title>The Genome Sequence of Bartonella vinsonii subsp. arupensis str. Pm136co.</title>
        <authorList>
            <consortium name="The Broad Institute Genome Sequencing Platform"/>
            <consortium name="The Broad Institute Genome Sequencing Center for Infectious Disease"/>
            <person name="Feldgarden M."/>
            <person name="Kirby J."/>
            <person name="Kosoy M."/>
            <person name="Birtles R."/>
            <person name="Probert W.S."/>
            <person name="Chiaraviglio L."/>
            <person name="Young S.K."/>
            <person name="Zeng Q."/>
            <person name="Gargeya S."/>
            <person name="Fitzgerald M."/>
            <person name="Haas B."/>
            <person name="Abouelleil A."/>
            <person name="Alvarado L."/>
            <person name="Arachchi H.M."/>
            <person name="Berlin A."/>
            <person name="Chapman S.B."/>
            <person name="Gearin G."/>
            <person name="Goldberg J."/>
            <person name="Griggs A."/>
            <person name="Gujja S."/>
            <person name="Hansen M."/>
            <person name="Heiman D."/>
            <person name="Howarth C."/>
            <person name="Larimer J."/>
            <person name="Lui A."/>
            <person name="MacDonald P.J.P."/>
            <person name="McCowen C."/>
            <person name="Montmayeur A."/>
            <person name="Murphy C."/>
            <person name="Neiman D."/>
            <person name="Pearson M."/>
            <person name="Priest M."/>
            <person name="Roberts A."/>
            <person name="Saif S."/>
            <person name="Shea T."/>
            <person name="Sisk P."/>
            <person name="Stolte C."/>
            <person name="Sykes S."/>
            <person name="Wortman J."/>
            <person name="Nusbaum C."/>
            <person name="Birren B."/>
        </authorList>
    </citation>
    <scope>NUCLEOTIDE SEQUENCE [LARGE SCALE GENOMIC DNA]</scope>
    <source>
        <strain evidence="2 3">Pm136co</strain>
    </source>
</reference>
<organism evidence="2 3">
    <name type="scientific">Bartonella vinsonii subsp. arupensis Pm136co</name>
    <dbReference type="NCBI Taxonomy" id="1094561"/>
    <lineage>
        <taxon>Bacteria</taxon>
        <taxon>Pseudomonadati</taxon>
        <taxon>Pseudomonadota</taxon>
        <taxon>Alphaproteobacteria</taxon>
        <taxon>Hyphomicrobiales</taxon>
        <taxon>Bartonellaceae</taxon>
        <taxon>Bartonella</taxon>
    </lineage>
</organism>
<dbReference type="InterPro" id="IPR025157">
    <property type="entry name" value="Hemagglutinin_rpt"/>
</dbReference>
<evidence type="ECO:0000313" key="2">
    <source>
        <dbReference type="EMBL" id="EJF98687.1"/>
    </source>
</evidence>
<gene>
    <name evidence="2" type="ORF">MEI_00257</name>
</gene>
<dbReference type="Proteomes" id="UP000008948">
    <property type="component" value="Unassembled WGS sequence"/>
</dbReference>
<name>A0ABN0GSR2_BARVI</name>
<sequence length="55" mass="5844">MRMLNKRKPYSLAGAVISGVLVKMGVGGDFTITSRTDSGQTSNKQKSVSINNGNQ</sequence>
<comment type="caution">
    <text evidence="2">The sequence shown here is derived from an EMBL/GenBank/DDBJ whole genome shotgun (WGS) entry which is preliminary data.</text>
</comment>
<feature type="region of interest" description="Disordered" evidence="1">
    <location>
        <begin position="32"/>
        <end position="55"/>
    </location>
</feature>
<keyword evidence="3" id="KW-1185">Reference proteome</keyword>
<dbReference type="Pfam" id="PF13332">
    <property type="entry name" value="Fil_haemagg_2"/>
    <property type="match status" value="1"/>
</dbReference>
<proteinExistence type="predicted"/>
<evidence type="ECO:0000256" key="1">
    <source>
        <dbReference type="SAM" id="MobiDB-lite"/>
    </source>
</evidence>
<dbReference type="RefSeq" id="WP_004864687.1">
    <property type="nucleotide sequence ID" value="NZ_JH725043.1"/>
</dbReference>